<dbReference type="AlphaFoldDB" id="A0A562ZN69"/>
<gene>
    <name evidence="2" type="ORF">FN976_18570</name>
</gene>
<dbReference type="InterPro" id="IPR014562">
    <property type="entry name" value="UCP030959_TPR_rpt-cont"/>
</dbReference>
<evidence type="ECO:0000256" key="1">
    <source>
        <dbReference type="SAM" id="Phobius"/>
    </source>
</evidence>
<evidence type="ECO:0008006" key="4">
    <source>
        <dbReference type="Google" id="ProtNLM"/>
    </source>
</evidence>
<keyword evidence="1" id="KW-0472">Membrane</keyword>
<dbReference type="Pfam" id="PF14559">
    <property type="entry name" value="TPR_19"/>
    <property type="match status" value="1"/>
</dbReference>
<keyword evidence="1" id="KW-1133">Transmembrane helix</keyword>
<protein>
    <recommendedName>
        <fullName evidence="4">Tetratricopeptide repeat protein</fullName>
    </recommendedName>
</protein>
<dbReference type="RefSeq" id="WP_145894534.1">
    <property type="nucleotide sequence ID" value="NZ_VOBQ01000014.1"/>
</dbReference>
<sequence>MPIFGIGLYFALAIFCAIHAVRHRQPLYWLFILFAFPLLGSLVYFFAIYLPNSRLQRNALKAVSAAARAIDPQREVREARLLYDETPTAQNRMRLATALLDVGDAPGAAAEYEACLTGPFAADPEIRLGAARAFVECQRFAEALHLLQPLRQERPDYRPEPVALLFARAHAGCKQAAETRAEFEAAEARFGTYEVKAEYAIWAYGIGDATTASRLQAELDKIAARWNPLTRELNEVSQSRLQTARDLAVRQGEVARA</sequence>
<feature type="transmembrane region" description="Helical" evidence="1">
    <location>
        <begin position="30"/>
        <end position="50"/>
    </location>
</feature>
<dbReference type="Proteomes" id="UP000318199">
    <property type="component" value="Unassembled WGS sequence"/>
</dbReference>
<reference evidence="2 3" key="1">
    <citation type="submission" date="2019-07" db="EMBL/GenBank/DDBJ databases">
        <title>Caenimonas sedimenti sp. nov., isolated from activated sludge.</title>
        <authorList>
            <person name="Xu J."/>
        </authorList>
    </citation>
    <scope>NUCLEOTIDE SEQUENCE [LARGE SCALE GENOMIC DNA]</scope>
    <source>
        <strain evidence="2 3">HX-9-20</strain>
    </source>
</reference>
<evidence type="ECO:0000313" key="3">
    <source>
        <dbReference type="Proteomes" id="UP000318199"/>
    </source>
</evidence>
<name>A0A562ZN69_9BURK</name>
<organism evidence="2 3">
    <name type="scientific">Caenimonas sedimenti</name>
    <dbReference type="NCBI Taxonomy" id="2596921"/>
    <lineage>
        <taxon>Bacteria</taxon>
        <taxon>Pseudomonadati</taxon>
        <taxon>Pseudomonadota</taxon>
        <taxon>Betaproteobacteria</taxon>
        <taxon>Burkholderiales</taxon>
        <taxon>Comamonadaceae</taxon>
        <taxon>Caenimonas</taxon>
    </lineage>
</organism>
<evidence type="ECO:0000313" key="2">
    <source>
        <dbReference type="EMBL" id="TWO69821.1"/>
    </source>
</evidence>
<keyword evidence="1" id="KW-0812">Transmembrane</keyword>
<proteinExistence type="predicted"/>
<comment type="caution">
    <text evidence="2">The sequence shown here is derived from an EMBL/GenBank/DDBJ whole genome shotgun (WGS) entry which is preliminary data.</text>
</comment>
<keyword evidence="3" id="KW-1185">Reference proteome</keyword>
<dbReference type="OrthoDB" id="7559170at2"/>
<dbReference type="PIRSF" id="PIRSF030959">
    <property type="entry name" value="UCP030959"/>
    <property type="match status" value="1"/>
</dbReference>
<dbReference type="EMBL" id="VOBQ01000014">
    <property type="protein sequence ID" value="TWO69821.1"/>
    <property type="molecule type" value="Genomic_DNA"/>
</dbReference>
<accession>A0A562ZN69</accession>